<dbReference type="Gene3D" id="3.40.50.720">
    <property type="entry name" value="NAD(P)-binding Rossmann-like Domain"/>
    <property type="match status" value="1"/>
</dbReference>
<keyword evidence="13" id="KW-1185">Reference proteome</keyword>
<name>A0A183ATC0_9TREM</name>
<evidence type="ECO:0000313" key="12">
    <source>
        <dbReference type="EMBL" id="VDP86666.1"/>
    </source>
</evidence>
<evidence type="ECO:0000259" key="11">
    <source>
        <dbReference type="Pfam" id="PF22614"/>
    </source>
</evidence>
<dbReference type="InterPro" id="IPR003148">
    <property type="entry name" value="RCK_N"/>
</dbReference>
<keyword evidence="5" id="KW-0631">Potassium channel</keyword>
<keyword evidence="9" id="KW-0472">Membrane</keyword>
<evidence type="ECO:0000256" key="4">
    <source>
        <dbReference type="ARBA" id="ARBA00022692"/>
    </source>
</evidence>
<dbReference type="Pfam" id="PF22614">
    <property type="entry name" value="Slo-like_RCK"/>
    <property type="match status" value="1"/>
</dbReference>
<gene>
    <name evidence="12" type="ORF">ECPE_LOCUS10205</name>
</gene>
<dbReference type="Proteomes" id="UP000272942">
    <property type="component" value="Unassembled WGS sequence"/>
</dbReference>
<organism evidence="14">
    <name type="scientific">Echinostoma caproni</name>
    <dbReference type="NCBI Taxonomy" id="27848"/>
    <lineage>
        <taxon>Eukaryota</taxon>
        <taxon>Metazoa</taxon>
        <taxon>Spiralia</taxon>
        <taxon>Lophotrochozoa</taxon>
        <taxon>Platyhelminthes</taxon>
        <taxon>Trematoda</taxon>
        <taxon>Digenea</taxon>
        <taxon>Plagiorchiida</taxon>
        <taxon>Echinostomata</taxon>
        <taxon>Echinostomatoidea</taxon>
        <taxon>Echinostomatidae</taxon>
        <taxon>Echinostoma</taxon>
    </lineage>
</organism>
<comment type="subcellular location">
    <subcellularLocation>
        <location evidence="1">Membrane</location>
        <topology evidence="1">Multi-pass membrane protein</topology>
    </subcellularLocation>
</comment>
<dbReference type="PANTHER" id="PTHR10027:SF33">
    <property type="entry name" value="CALCIUM-ACTIVATED POTASSIUM CHANNEL SUBUNIT ALPHA-1-RELATED"/>
    <property type="match status" value="1"/>
</dbReference>
<keyword evidence="10" id="KW-0407">Ion channel</keyword>
<evidence type="ECO:0000313" key="13">
    <source>
        <dbReference type="Proteomes" id="UP000272942"/>
    </source>
</evidence>
<dbReference type="WBParaSite" id="ECPE_0001023701-mRNA-1">
    <property type="protein sequence ID" value="ECPE_0001023701-mRNA-1"/>
    <property type="gene ID" value="ECPE_0001023701"/>
</dbReference>
<evidence type="ECO:0000256" key="9">
    <source>
        <dbReference type="ARBA" id="ARBA00023136"/>
    </source>
</evidence>
<proteinExistence type="predicted"/>
<protein>
    <submittedName>
        <fullName evidence="14">4-hydroxy-3-methylbut-2-enyl diphosphate reductase</fullName>
    </submittedName>
</protein>
<evidence type="ECO:0000313" key="14">
    <source>
        <dbReference type="WBParaSite" id="ECPE_0001023701-mRNA-1"/>
    </source>
</evidence>
<evidence type="ECO:0000256" key="3">
    <source>
        <dbReference type="ARBA" id="ARBA00022538"/>
    </source>
</evidence>
<evidence type="ECO:0000256" key="6">
    <source>
        <dbReference type="ARBA" id="ARBA00022958"/>
    </source>
</evidence>
<evidence type="ECO:0000256" key="2">
    <source>
        <dbReference type="ARBA" id="ARBA00022448"/>
    </source>
</evidence>
<dbReference type="EMBL" id="UZAN01048680">
    <property type="protein sequence ID" value="VDP86666.1"/>
    <property type="molecule type" value="Genomic_DNA"/>
</dbReference>
<reference evidence="14" key="1">
    <citation type="submission" date="2016-06" db="UniProtKB">
        <authorList>
            <consortium name="WormBaseParasite"/>
        </authorList>
    </citation>
    <scope>IDENTIFICATION</scope>
</reference>
<keyword evidence="4" id="KW-0812">Transmembrane</keyword>
<sequence length="78" mass="8670">MDHGDLQRVRMVEADACLILASSTATDSYQQDAANIMRVIAVKNYASHVRVIVQLIHTENKVSPVPGDTTFNAYFFIT</sequence>
<evidence type="ECO:0000256" key="8">
    <source>
        <dbReference type="ARBA" id="ARBA00023065"/>
    </source>
</evidence>
<keyword evidence="7" id="KW-1133">Transmembrane helix</keyword>
<reference evidence="12 13" key="2">
    <citation type="submission" date="2018-11" db="EMBL/GenBank/DDBJ databases">
        <authorList>
            <consortium name="Pathogen Informatics"/>
        </authorList>
    </citation>
    <scope>NUCLEOTIDE SEQUENCE [LARGE SCALE GENOMIC DNA]</scope>
    <source>
        <strain evidence="12 13">Egypt</strain>
    </source>
</reference>
<dbReference type="PANTHER" id="PTHR10027">
    <property type="entry name" value="CALCIUM-ACTIVATED POTASSIUM CHANNEL ALPHA CHAIN"/>
    <property type="match status" value="1"/>
</dbReference>
<accession>A0A183ATC0</accession>
<feature type="domain" description="RCK N-terminal" evidence="11">
    <location>
        <begin position="1"/>
        <end position="53"/>
    </location>
</feature>
<dbReference type="GO" id="GO:0060072">
    <property type="term" value="F:large conductance calcium-activated potassium channel activity"/>
    <property type="evidence" value="ECO:0007669"/>
    <property type="project" value="TreeGrafter"/>
</dbReference>
<keyword evidence="2" id="KW-0813">Transport</keyword>
<dbReference type="AlphaFoldDB" id="A0A183ATC0"/>
<evidence type="ECO:0000256" key="10">
    <source>
        <dbReference type="ARBA" id="ARBA00023303"/>
    </source>
</evidence>
<keyword evidence="8" id="KW-0406">Ion transport</keyword>
<keyword evidence="3" id="KW-0633">Potassium transport</keyword>
<evidence type="ECO:0000256" key="1">
    <source>
        <dbReference type="ARBA" id="ARBA00004141"/>
    </source>
</evidence>
<dbReference type="InterPro" id="IPR047871">
    <property type="entry name" value="K_chnl_Slo-like"/>
</dbReference>
<evidence type="ECO:0000256" key="7">
    <source>
        <dbReference type="ARBA" id="ARBA00022989"/>
    </source>
</evidence>
<evidence type="ECO:0000256" key="5">
    <source>
        <dbReference type="ARBA" id="ARBA00022826"/>
    </source>
</evidence>
<keyword evidence="6" id="KW-0630">Potassium</keyword>
<dbReference type="GO" id="GO:0016020">
    <property type="term" value="C:membrane"/>
    <property type="evidence" value="ECO:0007669"/>
    <property type="project" value="UniProtKB-SubCell"/>
</dbReference>
<dbReference type="OrthoDB" id="10035564at2759"/>